<evidence type="ECO:0000256" key="1">
    <source>
        <dbReference type="SAM" id="MobiDB-lite"/>
    </source>
</evidence>
<proteinExistence type="predicted"/>
<gene>
    <name evidence="3" type="ORF">SETTUDRAFT_168877</name>
</gene>
<dbReference type="RefSeq" id="XP_008024611.1">
    <property type="nucleotide sequence ID" value="XM_008026420.1"/>
</dbReference>
<dbReference type="GeneID" id="19400698"/>
<organism evidence="3 4">
    <name type="scientific">Exserohilum turcicum (strain 28A)</name>
    <name type="common">Northern leaf blight fungus</name>
    <name type="synonym">Setosphaeria turcica</name>
    <dbReference type="NCBI Taxonomy" id="671987"/>
    <lineage>
        <taxon>Eukaryota</taxon>
        <taxon>Fungi</taxon>
        <taxon>Dikarya</taxon>
        <taxon>Ascomycota</taxon>
        <taxon>Pezizomycotina</taxon>
        <taxon>Dothideomycetes</taxon>
        <taxon>Pleosporomycetidae</taxon>
        <taxon>Pleosporales</taxon>
        <taxon>Pleosporineae</taxon>
        <taxon>Pleosporaceae</taxon>
        <taxon>Exserohilum</taxon>
    </lineage>
</organism>
<name>R0ISW4_EXST2</name>
<dbReference type="Proteomes" id="UP000016935">
    <property type="component" value="Unassembled WGS sequence"/>
</dbReference>
<keyword evidence="4" id="KW-1185">Reference proteome</keyword>
<feature type="compositionally biased region" description="Low complexity" evidence="1">
    <location>
        <begin position="78"/>
        <end position="95"/>
    </location>
</feature>
<feature type="transmembrane region" description="Helical" evidence="2">
    <location>
        <begin position="6"/>
        <end position="32"/>
    </location>
</feature>
<accession>R0ISW4</accession>
<evidence type="ECO:0000313" key="3">
    <source>
        <dbReference type="EMBL" id="EOA87721.1"/>
    </source>
</evidence>
<keyword evidence="2" id="KW-0472">Membrane</keyword>
<keyword evidence="2" id="KW-1133">Transmembrane helix</keyword>
<dbReference type="AlphaFoldDB" id="R0ISW4"/>
<keyword evidence="2" id="KW-0812">Transmembrane</keyword>
<evidence type="ECO:0000313" key="4">
    <source>
        <dbReference type="Proteomes" id="UP000016935"/>
    </source>
</evidence>
<dbReference type="HOGENOM" id="CLU_1705345_0_0_1"/>
<feature type="region of interest" description="Disordered" evidence="1">
    <location>
        <begin position="114"/>
        <end position="154"/>
    </location>
</feature>
<dbReference type="EMBL" id="KB908570">
    <property type="protein sequence ID" value="EOA87721.1"/>
    <property type="molecule type" value="Genomic_DNA"/>
</dbReference>
<reference evidence="3 4" key="1">
    <citation type="journal article" date="2012" name="PLoS Pathog.">
        <title>Diverse lifestyles and strategies of plant pathogenesis encoded in the genomes of eighteen Dothideomycetes fungi.</title>
        <authorList>
            <person name="Ohm R.A."/>
            <person name="Feau N."/>
            <person name="Henrissat B."/>
            <person name="Schoch C.L."/>
            <person name="Horwitz B.A."/>
            <person name="Barry K.W."/>
            <person name="Condon B.J."/>
            <person name="Copeland A.C."/>
            <person name="Dhillon B."/>
            <person name="Glaser F."/>
            <person name="Hesse C.N."/>
            <person name="Kosti I."/>
            <person name="LaButti K."/>
            <person name="Lindquist E.A."/>
            <person name="Lucas S."/>
            <person name="Salamov A.A."/>
            <person name="Bradshaw R.E."/>
            <person name="Ciuffetti L."/>
            <person name="Hamelin R.C."/>
            <person name="Kema G.H.J."/>
            <person name="Lawrence C."/>
            <person name="Scott J.A."/>
            <person name="Spatafora J.W."/>
            <person name="Turgeon B.G."/>
            <person name="de Wit P.J.G.M."/>
            <person name="Zhong S."/>
            <person name="Goodwin S.B."/>
            <person name="Grigoriev I.V."/>
        </authorList>
    </citation>
    <scope>NUCLEOTIDE SEQUENCE [LARGE SCALE GENOMIC DNA]</scope>
    <source>
        <strain evidence="4">28A</strain>
    </source>
</reference>
<sequence>MELESIAIICLVTLVVLIFQIVVTLHLSLHFYSRIRANERTKDRCGPGAIFEAQPSLEEGRALSARCLDSPSVAGRPYAPSSVYSSSTAASGQSPLDGAAMSFPSPVASYFSQESVPRAGPAGNATGPESMTAHGEVDGRDAMSSSHGKPRGEA</sequence>
<reference evidence="3 4" key="2">
    <citation type="journal article" date="2013" name="PLoS Genet.">
        <title>Comparative genome structure, secondary metabolite, and effector coding capacity across Cochliobolus pathogens.</title>
        <authorList>
            <person name="Condon B.J."/>
            <person name="Leng Y."/>
            <person name="Wu D."/>
            <person name="Bushley K.E."/>
            <person name="Ohm R.A."/>
            <person name="Otillar R."/>
            <person name="Martin J."/>
            <person name="Schackwitz W."/>
            <person name="Grimwood J."/>
            <person name="MohdZainudin N."/>
            <person name="Xue C."/>
            <person name="Wang R."/>
            <person name="Manning V.A."/>
            <person name="Dhillon B."/>
            <person name="Tu Z.J."/>
            <person name="Steffenson B.J."/>
            <person name="Salamov A."/>
            <person name="Sun H."/>
            <person name="Lowry S."/>
            <person name="LaButti K."/>
            <person name="Han J."/>
            <person name="Copeland A."/>
            <person name="Lindquist E."/>
            <person name="Barry K."/>
            <person name="Schmutz J."/>
            <person name="Baker S.E."/>
            <person name="Ciuffetti L.M."/>
            <person name="Grigoriev I.V."/>
            <person name="Zhong S."/>
            <person name="Turgeon B.G."/>
        </authorList>
    </citation>
    <scope>NUCLEOTIDE SEQUENCE [LARGE SCALE GENOMIC DNA]</scope>
    <source>
        <strain evidence="4">28A</strain>
    </source>
</reference>
<protein>
    <submittedName>
        <fullName evidence="3">Uncharacterized protein</fullName>
    </submittedName>
</protein>
<evidence type="ECO:0000256" key="2">
    <source>
        <dbReference type="SAM" id="Phobius"/>
    </source>
</evidence>
<feature type="region of interest" description="Disordered" evidence="1">
    <location>
        <begin position="78"/>
        <end position="98"/>
    </location>
</feature>